<reference evidence="6" key="2">
    <citation type="journal article" date="2004" name="Mol. Microbiol.">
        <title>GGDEF and EAL domains inversely regulate cyclic di-GMP levels and transition from sessility to motility.</title>
        <authorList>
            <person name="Simm R."/>
            <person name="Morr M."/>
            <person name="Kader A."/>
            <person name="Nimtz M."/>
            <person name="Romling U."/>
        </authorList>
    </citation>
    <scope>NUCLEOTIDE SEQUENCE</scope>
</reference>
<dbReference type="Pfam" id="PF00672">
    <property type="entry name" value="HAMP"/>
    <property type="match status" value="1"/>
</dbReference>
<dbReference type="Gene3D" id="3.30.70.270">
    <property type="match status" value="1"/>
</dbReference>
<dbReference type="InterPro" id="IPR050706">
    <property type="entry name" value="Cyclic-di-GMP_PDE-like"/>
</dbReference>
<dbReference type="PANTHER" id="PTHR33121">
    <property type="entry name" value="CYCLIC DI-GMP PHOSPHODIESTERASE PDEF"/>
    <property type="match status" value="1"/>
</dbReference>
<dbReference type="CDD" id="cd01949">
    <property type="entry name" value="GGDEF"/>
    <property type="match status" value="1"/>
</dbReference>
<evidence type="ECO:0000256" key="1">
    <source>
        <dbReference type="SAM" id="Phobius"/>
    </source>
</evidence>
<dbReference type="InterPro" id="IPR001633">
    <property type="entry name" value="EAL_dom"/>
</dbReference>
<dbReference type="Gene3D" id="6.10.340.10">
    <property type="match status" value="1"/>
</dbReference>
<dbReference type="SMART" id="SM00304">
    <property type="entry name" value="HAMP"/>
    <property type="match status" value="1"/>
</dbReference>
<name>A0A8B6X9A5_9BURK</name>
<dbReference type="PROSITE" id="PS50883">
    <property type="entry name" value="EAL"/>
    <property type="match status" value="1"/>
</dbReference>
<accession>A0A8B6X9A5</accession>
<dbReference type="Pfam" id="PF00990">
    <property type="entry name" value="GGDEF"/>
    <property type="match status" value="1"/>
</dbReference>
<dbReference type="CDD" id="cd06225">
    <property type="entry name" value="HAMP"/>
    <property type="match status" value="1"/>
</dbReference>
<dbReference type="SMART" id="SM00267">
    <property type="entry name" value="GGDEF"/>
    <property type="match status" value="1"/>
</dbReference>
<protein>
    <submittedName>
        <fullName evidence="6">Bifunctional diguanylate cyclase/phosphodiesterase</fullName>
        <ecNumber evidence="6">2.7.7.65</ecNumber>
    </submittedName>
</protein>
<dbReference type="Gene3D" id="3.20.20.450">
    <property type="entry name" value="EAL domain"/>
    <property type="match status" value="1"/>
</dbReference>
<proteinExistence type="predicted"/>
<evidence type="ECO:0000313" key="5">
    <source>
        <dbReference type="Proteomes" id="UP000675920"/>
    </source>
</evidence>
<dbReference type="NCBIfam" id="TIGR00254">
    <property type="entry name" value="GGDEF"/>
    <property type="match status" value="1"/>
</dbReference>
<feature type="transmembrane region" description="Helical" evidence="1">
    <location>
        <begin position="286"/>
        <end position="305"/>
    </location>
</feature>
<dbReference type="Proteomes" id="UP000675920">
    <property type="component" value="Unplaced"/>
</dbReference>
<feature type="domain" description="HAMP" evidence="3">
    <location>
        <begin position="306"/>
        <end position="358"/>
    </location>
</feature>
<sequence>MGFSDSLRARFRRLLPRRLSRQITLLVMGMLLIAQVTGFLIVRAGLDSVARETLAIDLDAGMRIAQRLLEQSGAELGAGFRVLRNSSDFLAAARADAPDRDHLRELAAPLGARRVTVLTESTHPLLDELDLAGAPGLPALLTHARQAGLASSMALAPDGMAMRVVALSVGAGPRFVLYGVPLDQPAMDSLASLSGVDLMLAARAEGRPRLLAASLPPSDWVTLETQLVAGPVEPGERQFLFALGDTRREGVAEWLPSLRAEPQLQLIALHTHGDSLARFTGMRRNLLLVTIATLALGLALALTLARSIAGPIRRIAVKALRVGRGEAVEQVAFHSSAELEQLGAAFNAMRASLAEREQRINELAFCDGLTGLGNRTLFMSRLEHALQHGEARSVSVLLVNLNRFGTINDALGARLADALLREVARRLFETARPQCAAIARIAADEFAFLVDQPRANHDRVHALGEALLAALDVTLSVEGQPVDISARAASVTAPVDGRDAPTLLRHAALALDEAQRKHRPLVAYTPQVQRDPCVRLSLLSELRVAIDKHQLELHFQPKVGIGNGQLESAECLLRWRHPERGLIPPDSFIPWAEQTGFIKRLTAWVLDTACAQIARMRALHIELPLAVNLSAVDLDNPALHGKVEAALARHGVPPAMLKLEITESAAMNDPGRALATLARLRSLGIGLAIDDFGTGQSSLSYLSRFPVDELKIDKSFVRGMCAHRHDAMLVRSTIDLGHLLGLSVVAEGVEDERTLRLLGHVGCDLVQGYIVSRPLAATDFERWVAQHRLRHEGPLVDLDPTATVIELFH</sequence>
<dbReference type="PROSITE" id="PS50887">
    <property type="entry name" value="GGDEF"/>
    <property type="match status" value="1"/>
</dbReference>
<keyword evidence="1" id="KW-1133">Transmembrane helix</keyword>
<dbReference type="InterPro" id="IPR003660">
    <property type="entry name" value="HAMP_dom"/>
</dbReference>
<dbReference type="PROSITE" id="PS50885">
    <property type="entry name" value="HAMP"/>
    <property type="match status" value="1"/>
</dbReference>
<reference evidence="6" key="3">
    <citation type="journal article" date="2005" name="Mol. Microbiol.">
        <title>C-di-GMP: the dawning of a novel bacterial signalling system.</title>
        <authorList>
            <person name="Romling U."/>
            <person name="Gomelsky M."/>
            <person name="Galperin M.Y."/>
        </authorList>
    </citation>
    <scope>NUCLEOTIDE SEQUENCE</scope>
</reference>
<dbReference type="SMART" id="SM00052">
    <property type="entry name" value="EAL"/>
    <property type="match status" value="1"/>
</dbReference>
<dbReference type="CDD" id="cd01948">
    <property type="entry name" value="EAL"/>
    <property type="match status" value="1"/>
</dbReference>
<dbReference type="SUPFAM" id="SSF55073">
    <property type="entry name" value="Nucleotide cyclase"/>
    <property type="match status" value="1"/>
</dbReference>
<keyword evidence="1" id="KW-0472">Membrane</keyword>
<dbReference type="AlphaFoldDB" id="A0A8B6X9A5"/>
<dbReference type="SUPFAM" id="SSF141868">
    <property type="entry name" value="EAL domain-like"/>
    <property type="match status" value="1"/>
</dbReference>
<reference evidence="6" key="1">
    <citation type="journal article" date="2001" name="FEMS Microbiol. Lett.">
        <title>Novel domains of the prokaryotic two-component signal transduction systems.</title>
        <authorList>
            <person name="Galperin M.Y."/>
            <person name="Nikolskaya A.N."/>
            <person name="Koonin E.V."/>
        </authorList>
    </citation>
    <scope>NUCLEOTIDE SEQUENCE</scope>
</reference>
<dbReference type="RefSeq" id="WP_051378000.1">
    <property type="nucleotide sequence ID" value="NZ_AXWS01000007.1"/>
</dbReference>
<dbReference type="GO" id="GO:0016020">
    <property type="term" value="C:membrane"/>
    <property type="evidence" value="ECO:0007669"/>
    <property type="project" value="InterPro"/>
</dbReference>
<organism evidence="5 6">
    <name type="scientific">Derxia gummosa DSM 723</name>
    <dbReference type="NCBI Taxonomy" id="1121388"/>
    <lineage>
        <taxon>Bacteria</taxon>
        <taxon>Pseudomonadati</taxon>
        <taxon>Pseudomonadota</taxon>
        <taxon>Betaproteobacteria</taxon>
        <taxon>Burkholderiales</taxon>
        <taxon>Alcaligenaceae</taxon>
        <taxon>Derxia</taxon>
    </lineage>
</organism>
<feature type="domain" description="EAL" evidence="2">
    <location>
        <begin position="535"/>
        <end position="788"/>
    </location>
</feature>
<dbReference type="PANTHER" id="PTHR33121:SF71">
    <property type="entry name" value="OXYGEN SENSOR PROTEIN DOSP"/>
    <property type="match status" value="1"/>
</dbReference>
<reference evidence="6" key="4">
    <citation type="journal article" date="2006" name="Curr. Opin. Microbiol.">
        <title>Cyclic di-GMP as a second messenger.</title>
        <authorList>
            <person name="Romling U."/>
            <person name="Amikam D."/>
        </authorList>
    </citation>
    <scope>NUCLEOTIDE SEQUENCE</scope>
</reference>
<keyword evidence="1" id="KW-0812">Transmembrane</keyword>
<dbReference type="InterPro" id="IPR029787">
    <property type="entry name" value="Nucleotide_cyclase"/>
</dbReference>
<dbReference type="EC" id="2.7.7.65" evidence="6"/>
<reference evidence="6" key="5">
    <citation type="submission" date="2025-08" db="UniProtKB">
        <authorList>
            <consortium name="RefSeq"/>
        </authorList>
    </citation>
    <scope>IDENTIFICATION</scope>
</reference>
<evidence type="ECO:0000259" key="3">
    <source>
        <dbReference type="PROSITE" id="PS50885"/>
    </source>
</evidence>
<dbReference type="Pfam" id="PF00563">
    <property type="entry name" value="EAL"/>
    <property type="match status" value="1"/>
</dbReference>
<evidence type="ECO:0000259" key="4">
    <source>
        <dbReference type="PROSITE" id="PS50887"/>
    </source>
</evidence>
<dbReference type="GO" id="GO:0007165">
    <property type="term" value="P:signal transduction"/>
    <property type="evidence" value="ECO:0007669"/>
    <property type="project" value="InterPro"/>
</dbReference>
<dbReference type="GO" id="GO:0071111">
    <property type="term" value="F:cyclic-guanylate-specific phosphodiesterase activity"/>
    <property type="evidence" value="ECO:0007669"/>
    <property type="project" value="InterPro"/>
</dbReference>
<dbReference type="InterPro" id="IPR043128">
    <property type="entry name" value="Rev_trsase/Diguanyl_cyclase"/>
</dbReference>
<feature type="domain" description="GGDEF" evidence="4">
    <location>
        <begin position="392"/>
        <end position="527"/>
    </location>
</feature>
<dbReference type="FunFam" id="3.20.20.450:FF:000001">
    <property type="entry name" value="Cyclic di-GMP phosphodiesterase yahA"/>
    <property type="match status" value="1"/>
</dbReference>
<feature type="transmembrane region" description="Helical" evidence="1">
    <location>
        <begin position="23"/>
        <end position="42"/>
    </location>
</feature>
<dbReference type="InterPro" id="IPR035919">
    <property type="entry name" value="EAL_sf"/>
</dbReference>
<evidence type="ECO:0000259" key="2">
    <source>
        <dbReference type="PROSITE" id="PS50883"/>
    </source>
</evidence>
<dbReference type="InterPro" id="IPR000160">
    <property type="entry name" value="GGDEF_dom"/>
</dbReference>
<evidence type="ECO:0000313" key="6">
    <source>
        <dbReference type="RefSeq" id="WP_051378000.1"/>
    </source>
</evidence>
<keyword evidence="5" id="KW-1185">Reference proteome</keyword>